<dbReference type="GO" id="GO:0005524">
    <property type="term" value="F:ATP binding"/>
    <property type="evidence" value="ECO:0007669"/>
    <property type="project" value="UniProtKB-KW"/>
</dbReference>
<dbReference type="InterPro" id="IPR017871">
    <property type="entry name" value="ABC_transporter-like_CS"/>
</dbReference>
<dbReference type="EMBL" id="QXGH01000036">
    <property type="protein sequence ID" value="RHW24084.1"/>
    <property type="molecule type" value="Genomic_DNA"/>
</dbReference>
<dbReference type="PROSITE" id="PS50893">
    <property type="entry name" value="ABC_TRANSPORTER_2"/>
    <property type="match status" value="1"/>
</dbReference>
<dbReference type="AlphaFoldDB" id="A0A417XUA9"/>
<dbReference type="SUPFAM" id="SSF52540">
    <property type="entry name" value="P-loop containing nucleoside triphosphate hydrolases"/>
    <property type="match status" value="1"/>
</dbReference>
<keyword evidence="3" id="KW-0547">Nucleotide-binding</keyword>
<dbReference type="Pfam" id="PF08352">
    <property type="entry name" value="oligo_HPY"/>
    <property type="match status" value="1"/>
</dbReference>
<dbReference type="InterPro" id="IPR027417">
    <property type="entry name" value="P-loop_NTPase"/>
</dbReference>
<dbReference type="PANTHER" id="PTHR43776">
    <property type="entry name" value="TRANSPORT ATP-BINDING PROTEIN"/>
    <property type="match status" value="1"/>
</dbReference>
<feature type="domain" description="ABC transporter" evidence="5">
    <location>
        <begin position="6"/>
        <end position="250"/>
    </location>
</feature>
<dbReference type="PROSITE" id="PS00211">
    <property type="entry name" value="ABC_TRANSPORTER_1"/>
    <property type="match status" value="1"/>
</dbReference>
<evidence type="ECO:0000256" key="2">
    <source>
        <dbReference type="ARBA" id="ARBA00022448"/>
    </source>
</evidence>
<dbReference type="SMART" id="SM00382">
    <property type="entry name" value="AAA"/>
    <property type="match status" value="1"/>
</dbReference>
<keyword evidence="4 6" id="KW-0067">ATP-binding</keyword>
<dbReference type="CDD" id="cd03257">
    <property type="entry name" value="ABC_NikE_OppD_transporters"/>
    <property type="match status" value="1"/>
</dbReference>
<organism evidence="6 7">
    <name type="scientific">Nocardioides immobilis</name>
    <dbReference type="NCBI Taxonomy" id="2049295"/>
    <lineage>
        <taxon>Bacteria</taxon>
        <taxon>Bacillati</taxon>
        <taxon>Actinomycetota</taxon>
        <taxon>Actinomycetes</taxon>
        <taxon>Propionibacteriales</taxon>
        <taxon>Nocardioidaceae</taxon>
        <taxon>Nocardioides</taxon>
    </lineage>
</organism>
<dbReference type="Pfam" id="PF00005">
    <property type="entry name" value="ABC_tran"/>
    <property type="match status" value="1"/>
</dbReference>
<dbReference type="GO" id="GO:0055085">
    <property type="term" value="P:transmembrane transport"/>
    <property type="evidence" value="ECO:0007669"/>
    <property type="project" value="UniProtKB-ARBA"/>
</dbReference>
<keyword evidence="2" id="KW-0813">Transport</keyword>
<evidence type="ECO:0000313" key="6">
    <source>
        <dbReference type="EMBL" id="RHW24084.1"/>
    </source>
</evidence>
<dbReference type="RefSeq" id="WP_118928279.1">
    <property type="nucleotide sequence ID" value="NZ_QXGH01000036.1"/>
</dbReference>
<accession>A0A417XUA9</accession>
<dbReference type="GO" id="GO:0015833">
    <property type="term" value="P:peptide transport"/>
    <property type="evidence" value="ECO:0007669"/>
    <property type="project" value="InterPro"/>
</dbReference>
<dbReference type="InterPro" id="IPR013563">
    <property type="entry name" value="Oligopep_ABC_C"/>
</dbReference>
<dbReference type="OrthoDB" id="5357528at2"/>
<gene>
    <name evidence="6" type="ORF">D0Z08_26420</name>
</gene>
<dbReference type="InterPro" id="IPR003439">
    <property type="entry name" value="ABC_transporter-like_ATP-bd"/>
</dbReference>
<evidence type="ECO:0000256" key="1">
    <source>
        <dbReference type="ARBA" id="ARBA00005417"/>
    </source>
</evidence>
<dbReference type="PANTHER" id="PTHR43776:SF7">
    <property type="entry name" value="D,D-DIPEPTIDE TRANSPORT ATP-BINDING PROTEIN DDPF-RELATED"/>
    <property type="match status" value="1"/>
</dbReference>
<sequence>MTEPLLAVEELAVTYRKSWRSSSVRAVDGVSLGLNSGEIVGVVGESGSGKSTLGRALLGLTKSTAGSIRFGGRDVTHERAGSRSSGRVLQVVFQDPFSSLNPARTVGSILSEPLEMHGGMSADAANSKIRELLLRVGLPADAMHRYPSAFSGGQRQRIAIARAISVDPDLVICDEATSALDVVTQARMLELLGSLSAERRMAVLFIAHDLAVVAAIAHRVVVLYQGRVMEQGPCRAILASPLHPYTRALELSSPVPDPAAQRERRRRRVEALAASTVEVSQEVPEVGCPFAPRCPEAFSACWTSRPKDNAVGDRTVACHLYDADLAPNPENRRNETA</sequence>
<comment type="caution">
    <text evidence="6">The sequence shown here is derived from an EMBL/GenBank/DDBJ whole genome shotgun (WGS) entry which is preliminary data.</text>
</comment>
<dbReference type="InterPro" id="IPR050319">
    <property type="entry name" value="ABC_transp_ATP-bind"/>
</dbReference>
<comment type="similarity">
    <text evidence="1">Belongs to the ABC transporter superfamily.</text>
</comment>
<dbReference type="NCBIfam" id="TIGR01727">
    <property type="entry name" value="oligo_HPY"/>
    <property type="match status" value="1"/>
</dbReference>
<dbReference type="Proteomes" id="UP000283644">
    <property type="component" value="Unassembled WGS sequence"/>
</dbReference>
<protein>
    <submittedName>
        <fullName evidence="6">ABC transporter ATP-binding protein</fullName>
    </submittedName>
</protein>
<evidence type="ECO:0000256" key="3">
    <source>
        <dbReference type="ARBA" id="ARBA00022741"/>
    </source>
</evidence>
<dbReference type="Gene3D" id="3.40.50.300">
    <property type="entry name" value="P-loop containing nucleotide triphosphate hydrolases"/>
    <property type="match status" value="1"/>
</dbReference>
<evidence type="ECO:0000313" key="7">
    <source>
        <dbReference type="Proteomes" id="UP000283644"/>
    </source>
</evidence>
<reference evidence="6 7" key="1">
    <citation type="submission" date="2018-09" db="EMBL/GenBank/DDBJ databases">
        <title>Genome sequencing of Nocardioides immobilis CCTCC AB 2017083 for comparison to Nocardioides silvaticus.</title>
        <authorList>
            <person name="Li C."/>
            <person name="Wang G."/>
        </authorList>
    </citation>
    <scope>NUCLEOTIDE SEQUENCE [LARGE SCALE GENOMIC DNA]</scope>
    <source>
        <strain evidence="6 7">CCTCC AB 2017083</strain>
    </source>
</reference>
<dbReference type="InterPro" id="IPR003593">
    <property type="entry name" value="AAA+_ATPase"/>
</dbReference>
<proteinExistence type="inferred from homology"/>
<dbReference type="FunFam" id="3.40.50.300:FF:000016">
    <property type="entry name" value="Oligopeptide ABC transporter ATP-binding component"/>
    <property type="match status" value="1"/>
</dbReference>
<dbReference type="GO" id="GO:0016887">
    <property type="term" value="F:ATP hydrolysis activity"/>
    <property type="evidence" value="ECO:0007669"/>
    <property type="project" value="InterPro"/>
</dbReference>
<evidence type="ECO:0000256" key="4">
    <source>
        <dbReference type="ARBA" id="ARBA00022840"/>
    </source>
</evidence>
<evidence type="ECO:0000259" key="5">
    <source>
        <dbReference type="PROSITE" id="PS50893"/>
    </source>
</evidence>
<name>A0A417XUA9_9ACTN</name>
<keyword evidence="7" id="KW-1185">Reference proteome</keyword>